<reference evidence="6 7" key="1">
    <citation type="journal article" date="2014" name="Int. J. Syst. Evol. Microbiol.">
        <title>Nocardia vulneris sp. nov., isolated from wounds of human patients in North America.</title>
        <authorList>
            <person name="Lasker B.A."/>
            <person name="Bell M."/>
            <person name="Klenk H.P."/>
            <person name="Sproer C."/>
            <person name="Schumann C."/>
            <person name="Schumann P."/>
            <person name="Brown J.M."/>
        </authorList>
    </citation>
    <scope>NUCLEOTIDE SEQUENCE [LARGE SCALE GENOMIC DNA]</scope>
    <source>
        <strain evidence="6 7">W9851</strain>
    </source>
</reference>
<dbReference type="PROSITE" id="PS50977">
    <property type="entry name" value="HTH_TETR_2"/>
    <property type="match status" value="1"/>
</dbReference>
<dbReference type="Proteomes" id="UP000031364">
    <property type="component" value="Unassembled WGS sequence"/>
</dbReference>
<dbReference type="InterPro" id="IPR001647">
    <property type="entry name" value="HTH_TetR"/>
</dbReference>
<feature type="DNA-binding region" description="H-T-H motif" evidence="4">
    <location>
        <begin position="43"/>
        <end position="62"/>
    </location>
</feature>
<dbReference type="SUPFAM" id="SSF46689">
    <property type="entry name" value="Homeodomain-like"/>
    <property type="match status" value="1"/>
</dbReference>
<keyword evidence="7" id="KW-1185">Reference proteome</keyword>
<dbReference type="InterPro" id="IPR025996">
    <property type="entry name" value="MT1864/Rv1816-like_C"/>
</dbReference>
<dbReference type="InterPro" id="IPR036271">
    <property type="entry name" value="Tet_transcr_reg_TetR-rel_C_sf"/>
</dbReference>
<evidence type="ECO:0000256" key="2">
    <source>
        <dbReference type="ARBA" id="ARBA00023125"/>
    </source>
</evidence>
<keyword evidence="1" id="KW-0805">Transcription regulation</keyword>
<name>A0ABR4ZFW0_9NOCA</name>
<dbReference type="InterPro" id="IPR050109">
    <property type="entry name" value="HTH-type_TetR-like_transc_reg"/>
</dbReference>
<evidence type="ECO:0000256" key="4">
    <source>
        <dbReference type="PROSITE-ProRule" id="PRU00335"/>
    </source>
</evidence>
<evidence type="ECO:0000313" key="6">
    <source>
        <dbReference type="EMBL" id="KIA64293.1"/>
    </source>
</evidence>
<evidence type="ECO:0000259" key="5">
    <source>
        <dbReference type="PROSITE" id="PS50977"/>
    </source>
</evidence>
<dbReference type="RefSeq" id="WP_043670282.1">
    <property type="nucleotide sequence ID" value="NZ_BDCI01000017.1"/>
</dbReference>
<dbReference type="InterPro" id="IPR009057">
    <property type="entry name" value="Homeodomain-like_sf"/>
</dbReference>
<protein>
    <submittedName>
        <fullName evidence="6">TetR family transcriptional regulator</fullName>
    </submittedName>
</protein>
<dbReference type="Pfam" id="PF13305">
    <property type="entry name" value="TetR_C_33"/>
    <property type="match status" value="1"/>
</dbReference>
<evidence type="ECO:0000313" key="7">
    <source>
        <dbReference type="Proteomes" id="UP000031364"/>
    </source>
</evidence>
<dbReference type="PANTHER" id="PTHR30055:SF243">
    <property type="entry name" value="HTH-TYPE TRANSCRIPTIONAL REGULATOR RV1816"/>
    <property type="match status" value="1"/>
</dbReference>
<dbReference type="EMBL" id="JNFP01000015">
    <property type="protein sequence ID" value="KIA64293.1"/>
    <property type="molecule type" value="Genomic_DNA"/>
</dbReference>
<sequence>MPTTPAATPGRATRRSERRAETIAEIKSLARGQLETEGTGGLSLRGIARAMRMSPAAIFRYFDNQSALITALCVDAYDSMADAIIAAQQDAGPEPAAQWRACCDAARQWSLHNRADFALINGTPIPGHQALPEETGPAAGRTVIALGAAYLSAVSSGAADPERTAVPPLAIGPLMNALLDGETLPATPLPGIVANAWASILGFISAEIFGSLTALIPDTDPLWHSHVTTVMRGMGFQQP</sequence>
<proteinExistence type="predicted"/>
<keyword evidence="2 4" id="KW-0238">DNA-binding</keyword>
<dbReference type="Pfam" id="PF00440">
    <property type="entry name" value="TetR_N"/>
    <property type="match status" value="1"/>
</dbReference>
<gene>
    <name evidence="6" type="ORF">FG87_15160</name>
</gene>
<keyword evidence="3" id="KW-0804">Transcription</keyword>
<comment type="caution">
    <text evidence="6">The sequence shown here is derived from an EMBL/GenBank/DDBJ whole genome shotgun (WGS) entry which is preliminary data.</text>
</comment>
<feature type="domain" description="HTH tetR-type" evidence="5">
    <location>
        <begin position="20"/>
        <end position="80"/>
    </location>
</feature>
<dbReference type="SUPFAM" id="SSF48498">
    <property type="entry name" value="Tetracyclin repressor-like, C-terminal domain"/>
    <property type="match status" value="1"/>
</dbReference>
<accession>A0ABR4ZFW0</accession>
<evidence type="ECO:0000256" key="1">
    <source>
        <dbReference type="ARBA" id="ARBA00023015"/>
    </source>
</evidence>
<dbReference type="Gene3D" id="1.10.357.10">
    <property type="entry name" value="Tetracycline Repressor, domain 2"/>
    <property type="match status" value="1"/>
</dbReference>
<evidence type="ECO:0000256" key="3">
    <source>
        <dbReference type="ARBA" id="ARBA00023163"/>
    </source>
</evidence>
<dbReference type="PANTHER" id="PTHR30055">
    <property type="entry name" value="HTH-TYPE TRANSCRIPTIONAL REGULATOR RUTR"/>
    <property type="match status" value="1"/>
</dbReference>
<organism evidence="6 7">
    <name type="scientific">Nocardia vulneris</name>
    <dbReference type="NCBI Taxonomy" id="1141657"/>
    <lineage>
        <taxon>Bacteria</taxon>
        <taxon>Bacillati</taxon>
        <taxon>Actinomycetota</taxon>
        <taxon>Actinomycetes</taxon>
        <taxon>Mycobacteriales</taxon>
        <taxon>Nocardiaceae</taxon>
        <taxon>Nocardia</taxon>
    </lineage>
</organism>